<keyword evidence="1 3" id="KW-0479">Metal-binding</keyword>
<dbReference type="STRING" id="28200.GCA_001572935_01540"/>
<organism evidence="4 5">
    <name type="scientific">Aliarcobacter skirrowii</name>
    <dbReference type="NCBI Taxonomy" id="28200"/>
    <lineage>
        <taxon>Bacteria</taxon>
        <taxon>Pseudomonadati</taxon>
        <taxon>Campylobacterota</taxon>
        <taxon>Epsilonproteobacteria</taxon>
        <taxon>Campylobacterales</taxon>
        <taxon>Arcobacteraceae</taxon>
        <taxon>Aliarcobacter</taxon>
    </lineage>
</organism>
<evidence type="ECO:0000256" key="1">
    <source>
        <dbReference type="ARBA" id="ARBA00022723"/>
    </source>
</evidence>
<evidence type="ECO:0000256" key="3">
    <source>
        <dbReference type="PIRSR" id="PIRSR600760-2"/>
    </source>
</evidence>
<feature type="binding site" evidence="3">
    <location>
        <position position="67"/>
    </location>
    <ligand>
        <name>Mg(2+)</name>
        <dbReference type="ChEBI" id="CHEBI:18420"/>
        <label>1</label>
        <note>catalytic</note>
    </ligand>
</feature>
<comment type="cofactor">
    <cofactor evidence="3">
        <name>Mg(2+)</name>
        <dbReference type="ChEBI" id="CHEBI:18420"/>
    </cofactor>
</comment>
<evidence type="ECO:0000313" key="5">
    <source>
        <dbReference type="Proteomes" id="UP000245014"/>
    </source>
</evidence>
<dbReference type="GO" id="GO:0046872">
    <property type="term" value="F:metal ion binding"/>
    <property type="evidence" value="ECO:0007669"/>
    <property type="project" value="UniProtKB-KW"/>
</dbReference>
<feature type="binding site" evidence="3">
    <location>
        <position position="86"/>
    </location>
    <ligand>
        <name>Mg(2+)</name>
        <dbReference type="ChEBI" id="CHEBI:18420"/>
        <label>1</label>
        <note>catalytic</note>
    </ligand>
</feature>
<evidence type="ECO:0000256" key="2">
    <source>
        <dbReference type="ARBA" id="ARBA00022842"/>
    </source>
</evidence>
<gene>
    <name evidence="4" type="ORF">DF188_09170</name>
</gene>
<evidence type="ECO:0000313" key="4">
    <source>
        <dbReference type="EMBL" id="PWE19814.1"/>
    </source>
</evidence>
<keyword evidence="2 3" id="KW-0460">Magnesium</keyword>
<dbReference type="InterPro" id="IPR020583">
    <property type="entry name" value="Inositol_monoP_metal-BS"/>
</dbReference>
<sequence>MVLENIKNAVIKANIEVLNYLKNSLKKDDFIYTNQIGFGGDNSLKIDIIFENIFIEHLKEFGNIFSEECGFKDFKKDITFIIDPLDGSNNFFSNLPYYGTSVAIKKGEDIIGGFVANLALETLVYRFLDDEVVYLSLNSNKELRNRINSSSKVAVFERGYKYSDICKILNDKNIKFRVLGATAISLANARDYDFVLFMGELRAFDIDAAMYICKDLYKIVKNNLIFITKSKDCFNDFKEIIKHF</sequence>
<dbReference type="Gene3D" id="3.30.540.10">
    <property type="entry name" value="Fructose-1,6-Bisphosphatase, subunit A, domain 1"/>
    <property type="match status" value="1"/>
</dbReference>
<feature type="binding site" evidence="3">
    <location>
        <position position="205"/>
    </location>
    <ligand>
        <name>Mg(2+)</name>
        <dbReference type="ChEBI" id="CHEBI:18420"/>
        <label>1</label>
        <note>catalytic</note>
    </ligand>
</feature>
<protein>
    <submittedName>
        <fullName evidence="4">Inositol phosphatase</fullName>
    </submittedName>
</protein>
<feature type="binding site" evidence="3">
    <location>
        <position position="83"/>
    </location>
    <ligand>
        <name>Mg(2+)</name>
        <dbReference type="ChEBI" id="CHEBI:18420"/>
        <label>1</label>
        <note>catalytic</note>
    </ligand>
</feature>
<dbReference type="PROSITE" id="PS00629">
    <property type="entry name" value="IMP_1"/>
    <property type="match status" value="1"/>
</dbReference>
<feature type="binding site" evidence="3">
    <location>
        <position position="85"/>
    </location>
    <ligand>
        <name>Mg(2+)</name>
        <dbReference type="ChEBI" id="CHEBI:18420"/>
        <label>1</label>
        <note>catalytic</note>
    </ligand>
</feature>
<dbReference type="Pfam" id="PF00459">
    <property type="entry name" value="Inositol_P"/>
    <property type="match status" value="1"/>
</dbReference>
<comment type="caution">
    <text evidence="4">The sequence shown here is derived from an EMBL/GenBank/DDBJ whole genome shotgun (WGS) entry which is preliminary data.</text>
</comment>
<dbReference type="SUPFAM" id="SSF56655">
    <property type="entry name" value="Carbohydrate phosphatase"/>
    <property type="match status" value="1"/>
</dbReference>
<dbReference type="EMBL" id="QEYI01000010">
    <property type="protein sequence ID" value="PWE19814.1"/>
    <property type="molecule type" value="Genomic_DNA"/>
</dbReference>
<accession>A0A2U2BYU0</accession>
<dbReference type="AlphaFoldDB" id="A0A2U2BYU0"/>
<name>A0A2U2BYU0_9BACT</name>
<reference evidence="4 5" key="1">
    <citation type="submission" date="2018-05" db="EMBL/GenBank/DDBJ databases">
        <title>Antimicrobial susceptibility testing and genomic analysis of Arcobacter skirrowii strains and one Arcobacter butzleri isolated from German poultry farms.</title>
        <authorList>
            <person name="Haenel I."/>
            <person name="Hotzel H."/>
            <person name="Tomaso H."/>
            <person name="Busch A."/>
        </authorList>
    </citation>
    <scope>NUCLEOTIDE SEQUENCE [LARGE SCALE GENOMIC DNA]</scope>
    <source>
        <strain evidence="5">v</strain>
    </source>
</reference>
<dbReference type="InterPro" id="IPR000760">
    <property type="entry name" value="Inositol_monophosphatase-like"/>
</dbReference>
<dbReference type="Proteomes" id="UP000245014">
    <property type="component" value="Unassembled WGS sequence"/>
</dbReference>
<proteinExistence type="predicted"/>